<dbReference type="Proteomes" id="UP001516464">
    <property type="component" value="Unassembled WGS sequence"/>
</dbReference>
<dbReference type="PANTHER" id="PTHR35450">
    <property type="entry name" value="REVERSE TRANSCRIPTASE DOMAIN-CONTAINING PROTEIN"/>
    <property type="match status" value="1"/>
</dbReference>
<protein>
    <submittedName>
        <fullName evidence="2">Retrovirus-related Pol polyprotein from type-2 retrotransposable element R2DM</fullName>
    </submittedName>
</protein>
<accession>A0ABQ7HX92</accession>
<organism evidence="2 3">
    <name type="scientific">Astathelohania contejeani</name>
    <dbReference type="NCBI Taxonomy" id="164912"/>
    <lineage>
        <taxon>Eukaryota</taxon>
        <taxon>Fungi</taxon>
        <taxon>Fungi incertae sedis</taxon>
        <taxon>Microsporidia</taxon>
        <taxon>Astathelohaniidae</taxon>
        <taxon>Astathelohania</taxon>
    </lineage>
</organism>
<dbReference type="EMBL" id="SBIQ01000180">
    <property type="protein sequence ID" value="KAF7682785.1"/>
    <property type="molecule type" value="Genomic_DNA"/>
</dbReference>
<dbReference type="Pfam" id="PF00078">
    <property type="entry name" value="RVT_1"/>
    <property type="match status" value="1"/>
</dbReference>
<reference evidence="2 3" key="1">
    <citation type="submission" date="2019-01" db="EMBL/GenBank/DDBJ databases">
        <title>Genomes sequencing and comparative genomics of infectious freshwater microsporidia, Cucumispora dikerogammari and Thelohania contejeani.</title>
        <authorList>
            <person name="Cormier A."/>
            <person name="Giraud I."/>
            <person name="Wattier R."/>
            <person name="Teixeira M."/>
            <person name="Grandjean F."/>
            <person name="Rigaud T."/>
            <person name="Cordaux R."/>
        </authorList>
    </citation>
    <scope>NUCLEOTIDE SEQUENCE [LARGE SCALE GENOMIC DNA]</scope>
    <source>
        <strain evidence="2">T1</strain>
        <tissue evidence="2">Spores</tissue>
    </source>
</reference>
<dbReference type="PROSITE" id="PS50878">
    <property type="entry name" value="RT_POL"/>
    <property type="match status" value="1"/>
</dbReference>
<name>A0ABQ7HX92_9MICR</name>
<sequence>MYIKLGLPKWITCFLKEIISKWNLEVKAGLETFFSKNVERGILQGDSLSPLLFVLCIDPLSRRLNERYSKVVVHAEEALHATNHFLFIDDLKLFSKDSIVMGSMVEEAESFFSAIGLEINRDKSATNDPLCEETARLLNDAGVYKYPGIIENRGSNIARESFEKVKREMIMRDDRLCNSNLNAKNLFKAINEHAISLINHHVGLQYLEPADFAAIDQKVRLSLIKHNVHLKPGCKEKLYHPQNKMGRNFHSVEMKSECMLLELWETLEKYKNISSIRTAILKVMEQEKTHLSIINQYFKLRYSLEDVSVKSVINAQRDSLYGKINNKKLHEELYRAHLNEHINLKDSSTWMTHGNKYPRADALYCYIQDRNVFWGETAPSCQHCGQAKKTIDQLATGCDRILGMIIPEGIMRC</sequence>
<dbReference type="InterPro" id="IPR043502">
    <property type="entry name" value="DNA/RNA_pol_sf"/>
</dbReference>
<dbReference type="SUPFAM" id="SSF56672">
    <property type="entry name" value="DNA/RNA polymerases"/>
    <property type="match status" value="1"/>
</dbReference>
<dbReference type="PANTHER" id="PTHR35450:SF2">
    <property type="entry name" value="REVERSE TRANSCRIPTASE DOMAIN-CONTAINING PROTEIN"/>
    <property type="match status" value="1"/>
</dbReference>
<dbReference type="InterPro" id="IPR000477">
    <property type="entry name" value="RT_dom"/>
</dbReference>
<feature type="domain" description="Reverse transcriptase" evidence="1">
    <location>
        <begin position="1"/>
        <end position="151"/>
    </location>
</feature>
<proteinExistence type="predicted"/>
<gene>
    <name evidence="2" type="primary">pol_7</name>
    <name evidence="2" type="ORF">TCON_2000</name>
</gene>
<evidence type="ECO:0000259" key="1">
    <source>
        <dbReference type="PROSITE" id="PS50878"/>
    </source>
</evidence>
<evidence type="ECO:0000313" key="3">
    <source>
        <dbReference type="Proteomes" id="UP001516464"/>
    </source>
</evidence>
<evidence type="ECO:0000313" key="2">
    <source>
        <dbReference type="EMBL" id="KAF7682785.1"/>
    </source>
</evidence>
<comment type="caution">
    <text evidence="2">The sequence shown here is derived from an EMBL/GenBank/DDBJ whole genome shotgun (WGS) entry which is preliminary data.</text>
</comment>
<keyword evidence="3" id="KW-1185">Reference proteome</keyword>